<feature type="domain" description="GIY-YIG" evidence="1">
    <location>
        <begin position="157"/>
        <end position="239"/>
    </location>
</feature>
<evidence type="ECO:0000313" key="2">
    <source>
        <dbReference type="EMBL" id="KYN13987.1"/>
    </source>
</evidence>
<gene>
    <name evidence="2" type="ORF">ALC57_13817</name>
</gene>
<dbReference type="Pfam" id="PF26215">
    <property type="entry name" value="HTH_animal"/>
    <property type="match status" value="1"/>
</dbReference>
<dbReference type="EMBL" id="KQ980730">
    <property type="protein sequence ID" value="KYN13987.1"/>
    <property type="molecule type" value="Genomic_DNA"/>
</dbReference>
<dbReference type="Proteomes" id="UP000078492">
    <property type="component" value="Unassembled WGS sequence"/>
</dbReference>
<name>A0A151IZ48_9HYME</name>
<dbReference type="PANTHER" id="PTHR21301:SF10">
    <property type="entry name" value="REVERSE TRANSCRIPTASE DOMAIN-CONTAINING PROTEIN"/>
    <property type="match status" value="1"/>
</dbReference>
<dbReference type="STRING" id="471704.A0A151IZ48"/>
<dbReference type="AlphaFoldDB" id="A0A151IZ48"/>
<protein>
    <recommendedName>
        <fullName evidence="1">GIY-YIG domain-containing protein</fullName>
    </recommendedName>
</protein>
<dbReference type="PROSITE" id="PS50164">
    <property type="entry name" value="GIY_YIG"/>
    <property type="match status" value="1"/>
</dbReference>
<accession>A0A151IZ48</accession>
<reference evidence="2 3" key="1">
    <citation type="submission" date="2015-09" db="EMBL/GenBank/DDBJ databases">
        <title>Trachymyrmex cornetzi WGS genome.</title>
        <authorList>
            <person name="Nygaard S."/>
            <person name="Hu H."/>
            <person name="Boomsma J."/>
            <person name="Zhang G."/>
        </authorList>
    </citation>
    <scope>NUCLEOTIDE SEQUENCE [LARGE SCALE GENOMIC DNA]</scope>
    <source>
        <strain evidence="2">Tcor2-1</strain>
        <tissue evidence="2">Whole body</tissue>
    </source>
</reference>
<keyword evidence="3" id="KW-1185">Reference proteome</keyword>
<dbReference type="InterPro" id="IPR058912">
    <property type="entry name" value="HTH_animal"/>
</dbReference>
<dbReference type="InterPro" id="IPR000305">
    <property type="entry name" value="GIY-YIG_endonuc"/>
</dbReference>
<proteinExistence type="predicted"/>
<sequence length="267" mass="31584">DVTVIRDNELIEFDWYPTFSGRYLIFWSQHPVSQKLGTIARLVDRVVLLSNPKCHFDNLCFVIKVLLENDYPLSFVFENINNRLKNIIMASNRKNVVNINNNETRLRQLMVFPHVKSISNKITNVINKADYLIGFRCINKLNKFIKSQKDKDELVKNNNVIYKINCDNCNASYVGQTKRQLQTRIKEHRNNIRLDQSNHSVITKHIKEYNHTFNWEDVKIVDSESNYKKRNISEMIHIKEQKNGLNLMKDTELLDKAYLNILDDIRK</sequence>
<dbReference type="Gene3D" id="3.40.1440.10">
    <property type="entry name" value="GIY-YIG endonuclease"/>
    <property type="match status" value="1"/>
</dbReference>
<dbReference type="InterPro" id="IPR035901">
    <property type="entry name" value="GIY-YIG_endonuc_sf"/>
</dbReference>
<organism evidence="2 3">
    <name type="scientific">Trachymyrmex cornetzi</name>
    <dbReference type="NCBI Taxonomy" id="471704"/>
    <lineage>
        <taxon>Eukaryota</taxon>
        <taxon>Metazoa</taxon>
        <taxon>Ecdysozoa</taxon>
        <taxon>Arthropoda</taxon>
        <taxon>Hexapoda</taxon>
        <taxon>Insecta</taxon>
        <taxon>Pterygota</taxon>
        <taxon>Neoptera</taxon>
        <taxon>Endopterygota</taxon>
        <taxon>Hymenoptera</taxon>
        <taxon>Apocrita</taxon>
        <taxon>Aculeata</taxon>
        <taxon>Formicoidea</taxon>
        <taxon>Formicidae</taxon>
        <taxon>Myrmicinae</taxon>
        <taxon>Trachymyrmex</taxon>
    </lineage>
</organism>
<evidence type="ECO:0000259" key="1">
    <source>
        <dbReference type="PROSITE" id="PS50164"/>
    </source>
</evidence>
<dbReference type="CDD" id="cd10442">
    <property type="entry name" value="GIY-YIG_PLEs"/>
    <property type="match status" value="1"/>
</dbReference>
<evidence type="ECO:0000313" key="3">
    <source>
        <dbReference type="Proteomes" id="UP000078492"/>
    </source>
</evidence>
<feature type="non-terminal residue" evidence="2">
    <location>
        <position position="1"/>
    </location>
</feature>
<dbReference type="SUPFAM" id="SSF82771">
    <property type="entry name" value="GIY-YIG endonuclease"/>
    <property type="match status" value="1"/>
</dbReference>
<dbReference type="PANTHER" id="PTHR21301">
    <property type="entry name" value="REVERSE TRANSCRIPTASE"/>
    <property type="match status" value="1"/>
</dbReference>